<dbReference type="PANTHER" id="PTHR43096">
    <property type="entry name" value="DNAJ HOMOLOG 1, MITOCHONDRIAL-RELATED"/>
    <property type="match status" value="1"/>
</dbReference>
<feature type="binding site" evidence="11">
    <location>
        <position position="153"/>
    </location>
    <ligand>
        <name>Zn(2+)</name>
        <dbReference type="ChEBI" id="CHEBI:29105"/>
        <label>1</label>
    </ligand>
</feature>
<accession>A0A9D1HUI4</accession>
<gene>
    <name evidence="11 15" type="primary">dnaJ</name>
    <name evidence="15" type="ORF">IAD49_04340</name>
</gene>
<dbReference type="PANTHER" id="PTHR43096:SF52">
    <property type="entry name" value="DNAJ HOMOLOG 1, MITOCHONDRIAL-RELATED"/>
    <property type="match status" value="1"/>
</dbReference>
<dbReference type="Gene3D" id="2.60.260.20">
    <property type="entry name" value="Urease metallochaperone UreE, N-terminal domain"/>
    <property type="match status" value="2"/>
</dbReference>
<dbReference type="GO" id="GO:0008270">
    <property type="term" value="F:zinc ion binding"/>
    <property type="evidence" value="ECO:0007669"/>
    <property type="project" value="UniProtKB-UniRule"/>
</dbReference>
<evidence type="ECO:0000256" key="6">
    <source>
        <dbReference type="ARBA" id="ARBA00022833"/>
    </source>
</evidence>
<keyword evidence="1 11" id="KW-0963">Cytoplasm</keyword>
<dbReference type="PROSITE" id="PS51188">
    <property type="entry name" value="ZF_CR"/>
    <property type="match status" value="1"/>
</dbReference>
<dbReference type="FunFam" id="2.10.230.10:FF:000002">
    <property type="entry name" value="Molecular chaperone DnaJ"/>
    <property type="match status" value="1"/>
</dbReference>
<feature type="domain" description="CR-type" evidence="14">
    <location>
        <begin position="137"/>
        <end position="216"/>
    </location>
</feature>
<dbReference type="HAMAP" id="MF_01152">
    <property type="entry name" value="DnaJ"/>
    <property type="match status" value="1"/>
</dbReference>
<dbReference type="Proteomes" id="UP000824087">
    <property type="component" value="Unassembled WGS sequence"/>
</dbReference>
<comment type="caution">
    <text evidence="15">The sequence shown here is derived from an EMBL/GenBank/DDBJ whole genome shotgun (WGS) entry which is preliminary data.</text>
</comment>
<feature type="repeat" description="CXXCXGXG motif" evidence="11">
    <location>
        <begin position="204"/>
        <end position="211"/>
    </location>
</feature>
<dbReference type="InterPro" id="IPR012724">
    <property type="entry name" value="DnaJ"/>
</dbReference>
<dbReference type="AlphaFoldDB" id="A0A9D1HUI4"/>
<comment type="subunit">
    <text evidence="11">Homodimer.</text>
</comment>
<evidence type="ECO:0000256" key="4">
    <source>
        <dbReference type="ARBA" id="ARBA00022737"/>
    </source>
</evidence>
<evidence type="ECO:0000256" key="5">
    <source>
        <dbReference type="ARBA" id="ARBA00022771"/>
    </source>
</evidence>
<dbReference type="InterPro" id="IPR001305">
    <property type="entry name" value="HSP_DnaJ_Cys-rich_dom"/>
</dbReference>
<dbReference type="NCBIfam" id="NF008035">
    <property type="entry name" value="PRK10767.1"/>
    <property type="match status" value="1"/>
</dbReference>
<dbReference type="SUPFAM" id="SSF46565">
    <property type="entry name" value="Chaperone J-domain"/>
    <property type="match status" value="1"/>
</dbReference>
<feature type="binding site" evidence="11">
    <location>
        <position position="150"/>
    </location>
    <ligand>
        <name>Zn(2+)</name>
        <dbReference type="ChEBI" id="CHEBI:29105"/>
        <label>1</label>
    </ligand>
</feature>
<keyword evidence="2 11" id="KW-0235">DNA replication</keyword>
<keyword evidence="7 11" id="KW-0346">Stress response</keyword>
<evidence type="ECO:0000256" key="10">
    <source>
        <dbReference type="ARBA" id="ARBA00067609"/>
    </source>
</evidence>
<dbReference type="CDD" id="cd10719">
    <property type="entry name" value="DnaJ_zf"/>
    <property type="match status" value="1"/>
</dbReference>
<comment type="cofactor">
    <cofactor evidence="11">
        <name>Zn(2+)</name>
        <dbReference type="ChEBI" id="CHEBI:29105"/>
    </cofactor>
    <text evidence="11">Binds 2 Zn(2+) ions per monomer.</text>
</comment>
<feature type="binding site" evidence="11">
    <location>
        <position position="204"/>
    </location>
    <ligand>
        <name>Zn(2+)</name>
        <dbReference type="ChEBI" id="CHEBI:29105"/>
        <label>1</label>
    </ligand>
</feature>
<evidence type="ECO:0000256" key="2">
    <source>
        <dbReference type="ARBA" id="ARBA00022705"/>
    </source>
</evidence>
<dbReference type="Pfam" id="PF01556">
    <property type="entry name" value="DnaJ_C"/>
    <property type="match status" value="1"/>
</dbReference>
<comment type="subcellular location">
    <subcellularLocation>
        <location evidence="11">Cytoplasm</location>
    </subcellularLocation>
</comment>
<dbReference type="InterPro" id="IPR002939">
    <property type="entry name" value="DnaJ_C"/>
</dbReference>
<organism evidence="15 16">
    <name type="scientific">Candidatus Fimihabitans intestinipullorum</name>
    <dbReference type="NCBI Taxonomy" id="2840820"/>
    <lineage>
        <taxon>Bacteria</taxon>
        <taxon>Bacillati</taxon>
        <taxon>Mycoplasmatota</taxon>
        <taxon>Mycoplasmatota incertae sedis</taxon>
        <taxon>Candidatus Fimihabitans</taxon>
    </lineage>
</organism>
<keyword evidence="3 11" id="KW-0479">Metal-binding</keyword>
<feature type="domain" description="J" evidence="13">
    <location>
        <begin position="5"/>
        <end position="69"/>
    </location>
</feature>
<dbReference type="InterPro" id="IPR036410">
    <property type="entry name" value="HSP_DnaJ_Cys-rich_dom_sf"/>
</dbReference>
<dbReference type="GO" id="GO:0009408">
    <property type="term" value="P:response to heat"/>
    <property type="evidence" value="ECO:0007669"/>
    <property type="project" value="InterPro"/>
</dbReference>
<name>A0A9D1HUI4_9BACT</name>
<feature type="binding site" evidence="11">
    <location>
        <position position="164"/>
    </location>
    <ligand>
        <name>Zn(2+)</name>
        <dbReference type="ChEBI" id="CHEBI:29105"/>
        <label>2</label>
    </ligand>
</feature>
<dbReference type="InterPro" id="IPR001623">
    <property type="entry name" value="DnaJ_domain"/>
</dbReference>
<evidence type="ECO:0000259" key="13">
    <source>
        <dbReference type="PROSITE" id="PS50076"/>
    </source>
</evidence>
<keyword evidence="6 11" id="KW-0862">Zinc</keyword>
<feature type="binding site" evidence="11">
    <location>
        <position position="193"/>
    </location>
    <ligand>
        <name>Zn(2+)</name>
        <dbReference type="ChEBI" id="CHEBI:29105"/>
        <label>2</label>
    </ligand>
</feature>
<feature type="repeat" description="CXXCXGXG motif" evidence="11">
    <location>
        <begin position="190"/>
        <end position="197"/>
    </location>
</feature>
<evidence type="ECO:0000313" key="15">
    <source>
        <dbReference type="EMBL" id="HIU22789.1"/>
    </source>
</evidence>
<dbReference type="SMART" id="SM00271">
    <property type="entry name" value="DnaJ"/>
    <property type="match status" value="1"/>
</dbReference>
<feature type="binding site" evidence="11">
    <location>
        <position position="207"/>
    </location>
    <ligand>
        <name>Zn(2+)</name>
        <dbReference type="ChEBI" id="CHEBI:29105"/>
        <label>1</label>
    </ligand>
</feature>
<comment type="domain">
    <text evidence="11">The J domain is necessary and sufficient to stimulate DnaK ATPase activity. Zinc center 1 plays an important role in the autonomous, DnaK-independent chaperone activity of DnaJ. Zinc center 2 is essential for interaction with DnaK and for DnaJ activity.</text>
</comment>
<keyword evidence="4 11" id="KW-0677">Repeat</keyword>
<feature type="repeat" description="CXXCXGXG motif" evidence="11">
    <location>
        <begin position="164"/>
        <end position="171"/>
    </location>
</feature>
<dbReference type="NCBIfam" id="TIGR02349">
    <property type="entry name" value="DnaJ_bact"/>
    <property type="match status" value="1"/>
</dbReference>
<dbReference type="GO" id="GO:0006260">
    <property type="term" value="P:DNA replication"/>
    <property type="evidence" value="ECO:0007669"/>
    <property type="project" value="UniProtKB-KW"/>
</dbReference>
<dbReference type="GO" id="GO:0005524">
    <property type="term" value="F:ATP binding"/>
    <property type="evidence" value="ECO:0007669"/>
    <property type="project" value="InterPro"/>
</dbReference>
<sequence>MNKRDYYEILGVSKDASESEIKSAFRKLAKKYHPDVSKEPDAAEKFKEAQEAYAVLSDAEKRRQYDQFGHAAFEQGGPGGAGGFDFSGFDFSDIFGDLFGGGCGFDFGGGRGTSNRPRKGRDSLLQVDLTFEEAVFGCKKDIALNVTEDCHECHGAGGFGEKTCSHCHGSGQVTSEQRTMFGVFMNKTTCSVCGGKGKTYDRTCQKCHGSGKVKTKKTLEVKVPAGVDTGHQLRLAGKGEAGINGGPSGDVYLEFHVAEHPIYIRDENDIYLKVPVSITEAVLGCKKEIPTLYGPVTLTIPAGTNTNDKHRLKGKGIADPNSGRKGDMYVLMNVIVPEKISRDQKKLFEKLATTKLKDSKEFKTFEKYL</sequence>
<dbReference type="CDD" id="cd10747">
    <property type="entry name" value="DnaJ_C"/>
    <property type="match status" value="1"/>
</dbReference>
<reference evidence="15" key="1">
    <citation type="submission" date="2020-10" db="EMBL/GenBank/DDBJ databases">
        <authorList>
            <person name="Gilroy R."/>
        </authorList>
    </citation>
    <scope>NUCLEOTIDE SEQUENCE</scope>
    <source>
        <strain evidence="15">CHK197-8231</strain>
    </source>
</reference>
<keyword evidence="8 11" id="KW-0143">Chaperone</keyword>
<reference evidence="15" key="2">
    <citation type="journal article" date="2021" name="PeerJ">
        <title>Extensive microbial diversity within the chicken gut microbiome revealed by metagenomics and culture.</title>
        <authorList>
            <person name="Gilroy R."/>
            <person name="Ravi A."/>
            <person name="Getino M."/>
            <person name="Pursley I."/>
            <person name="Horton D.L."/>
            <person name="Alikhan N.F."/>
            <person name="Baker D."/>
            <person name="Gharbi K."/>
            <person name="Hall N."/>
            <person name="Watson M."/>
            <person name="Adriaenssens E.M."/>
            <person name="Foster-Nyarko E."/>
            <person name="Jarju S."/>
            <person name="Secka A."/>
            <person name="Antonio M."/>
            <person name="Oren A."/>
            <person name="Chaudhuri R.R."/>
            <person name="La Ragione R."/>
            <person name="Hildebrand F."/>
            <person name="Pallen M.J."/>
        </authorList>
    </citation>
    <scope>NUCLEOTIDE SEQUENCE</scope>
    <source>
        <strain evidence="15">CHK197-8231</strain>
    </source>
</reference>
<dbReference type="GO" id="GO:0031072">
    <property type="term" value="F:heat shock protein binding"/>
    <property type="evidence" value="ECO:0007669"/>
    <property type="project" value="InterPro"/>
</dbReference>
<dbReference type="EMBL" id="DVML01000025">
    <property type="protein sequence ID" value="HIU22789.1"/>
    <property type="molecule type" value="Genomic_DNA"/>
</dbReference>
<dbReference type="Pfam" id="PF00226">
    <property type="entry name" value="DnaJ"/>
    <property type="match status" value="1"/>
</dbReference>
<evidence type="ECO:0000256" key="8">
    <source>
        <dbReference type="ARBA" id="ARBA00023186"/>
    </source>
</evidence>
<proteinExistence type="inferred from homology"/>
<evidence type="ECO:0000256" key="9">
    <source>
        <dbReference type="ARBA" id="ARBA00061004"/>
    </source>
</evidence>
<feature type="binding site" evidence="11">
    <location>
        <position position="167"/>
    </location>
    <ligand>
        <name>Zn(2+)</name>
        <dbReference type="ChEBI" id="CHEBI:29105"/>
        <label>2</label>
    </ligand>
</feature>
<evidence type="ECO:0000259" key="14">
    <source>
        <dbReference type="PROSITE" id="PS51188"/>
    </source>
</evidence>
<evidence type="ECO:0000256" key="12">
    <source>
        <dbReference type="PROSITE-ProRule" id="PRU00546"/>
    </source>
</evidence>
<dbReference type="InterPro" id="IPR036869">
    <property type="entry name" value="J_dom_sf"/>
</dbReference>
<evidence type="ECO:0000256" key="7">
    <source>
        <dbReference type="ARBA" id="ARBA00023016"/>
    </source>
</evidence>
<dbReference type="CDD" id="cd06257">
    <property type="entry name" value="DnaJ"/>
    <property type="match status" value="1"/>
</dbReference>
<feature type="binding site" evidence="11">
    <location>
        <position position="190"/>
    </location>
    <ligand>
        <name>Zn(2+)</name>
        <dbReference type="ChEBI" id="CHEBI:29105"/>
        <label>2</label>
    </ligand>
</feature>
<dbReference type="GO" id="GO:0005737">
    <property type="term" value="C:cytoplasm"/>
    <property type="evidence" value="ECO:0007669"/>
    <property type="project" value="UniProtKB-SubCell"/>
</dbReference>
<evidence type="ECO:0000256" key="11">
    <source>
        <dbReference type="HAMAP-Rule" id="MF_01152"/>
    </source>
</evidence>
<comment type="function">
    <text evidence="11">Participates actively in the response to hyperosmotic and heat shock by preventing the aggregation of stress-denatured proteins and by disaggregating proteins, also in an autonomous, DnaK-independent fashion. Unfolded proteins bind initially to DnaJ; upon interaction with the DnaJ-bound protein, DnaK hydrolyzes its bound ATP, resulting in the formation of a stable complex. GrpE releases ADP from DnaK; ATP binding to DnaK triggers the release of the substrate protein, thus completing the reaction cycle. Several rounds of ATP-dependent interactions between DnaJ, DnaK and GrpE are required for fully efficient folding. Also involved, together with DnaK and GrpE, in the DNA replication of plasmids through activation of initiation proteins.</text>
</comment>
<keyword evidence="5 11" id="KW-0863">Zinc-finger</keyword>
<dbReference type="Gene3D" id="1.10.287.110">
    <property type="entry name" value="DnaJ domain"/>
    <property type="match status" value="1"/>
</dbReference>
<feature type="repeat" description="CXXCXGXG motif" evidence="11">
    <location>
        <begin position="150"/>
        <end position="157"/>
    </location>
</feature>
<dbReference type="Pfam" id="PF00684">
    <property type="entry name" value="DnaJ_CXXCXGXG"/>
    <property type="match status" value="1"/>
</dbReference>
<evidence type="ECO:0000256" key="1">
    <source>
        <dbReference type="ARBA" id="ARBA00022490"/>
    </source>
</evidence>
<dbReference type="FunFam" id="1.10.287.110:FF:000031">
    <property type="entry name" value="Molecular chaperone DnaJ"/>
    <property type="match status" value="1"/>
</dbReference>
<dbReference type="PROSITE" id="PS50076">
    <property type="entry name" value="DNAJ_2"/>
    <property type="match status" value="1"/>
</dbReference>
<dbReference type="FunFam" id="2.60.260.20:FF:000005">
    <property type="entry name" value="Chaperone protein dnaJ 1, mitochondrial"/>
    <property type="match status" value="1"/>
</dbReference>
<dbReference type="GO" id="GO:0051082">
    <property type="term" value="F:unfolded protein binding"/>
    <property type="evidence" value="ECO:0007669"/>
    <property type="project" value="UniProtKB-UniRule"/>
</dbReference>
<dbReference type="InterPro" id="IPR008971">
    <property type="entry name" value="HSP40/DnaJ_pept-bd"/>
</dbReference>
<protein>
    <recommendedName>
        <fullName evidence="10 11">Chaperone protein DnaJ</fullName>
    </recommendedName>
</protein>
<evidence type="ECO:0000256" key="3">
    <source>
        <dbReference type="ARBA" id="ARBA00022723"/>
    </source>
</evidence>
<feature type="zinc finger region" description="CR-type" evidence="12">
    <location>
        <begin position="137"/>
        <end position="216"/>
    </location>
</feature>
<comment type="similarity">
    <text evidence="9 11">Belongs to the DnaJ family.</text>
</comment>
<dbReference type="GO" id="GO:0042026">
    <property type="term" value="P:protein refolding"/>
    <property type="evidence" value="ECO:0007669"/>
    <property type="project" value="TreeGrafter"/>
</dbReference>
<dbReference type="PROSITE" id="PS00636">
    <property type="entry name" value="DNAJ_1"/>
    <property type="match status" value="1"/>
</dbReference>
<evidence type="ECO:0000313" key="16">
    <source>
        <dbReference type="Proteomes" id="UP000824087"/>
    </source>
</evidence>
<dbReference type="SUPFAM" id="SSF57938">
    <property type="entry name" value="DnaJ/Hsp40 cysteine-rich domain"/>
    <property type="match status" value="1"/>
</dbReference>
<dbReference type="PRINTS" id="PR00625">
    <property type="entry name" value="JDOMAIN"/>
</dbReference>
<dbReference type="SUPFAM" id="SSF49493">
    <property type="entry name" value="HSP40/DnaJ peptide-binding domain"/>
    <property type="match status" value="2"/>
</dbReference>
<dbReference type="Gene3D" id="6.20.20.10">
    <property type="match status" value="2"/>
</dbReference>
<dbReference type="InterPro" id="IPR018253">
    <property type="entry name" value="DnaJ_domain_CS"/>
</dbReference>